<dbReference type="EMBL" id="JBBIAA010000011">
    <property type="protein sequence ID" value="MEJ5945767.1"/>
    <property type="molecule type" value="Genomic_DNA"/>
</dbReference>
<dbReference type="PIRSF" id="PIRSF036625">
    <property type="entry name" value="GAF_ANTAR"/>
    <property type="match status" value="1"/>
</dbReference>
<evidence type="ECO:0000256" key="5">
    <source>
        <dbReference type="SAM" id="MobiDB-lite"/>
    </source>
</evidence>
<keyword evidence="4" id="KW-0804">Transcription</keyword>
<dbReference type="Gene3D" id="3.30.450.40">
    <property type="match status" value="1"/>
</dbReference>
<keyword evidence="2" id="KW-0418">Kinase</keyword>
<dbReference type="PROSITE" id="PS50921">
    <property type="entry name" value="ANTAR"/>
    <property type="match status" value="1"/>
</dbReference>
<evidence type="ECO:0000259" key="6">
    <source>
        <dbReference type="PROSITE" id="PS50921"/>
    </source>
</evidence>
<dbReference type="SMART" id="SM00065">
    <property type="entry name" value="GAF"/>
    <property type="match status" value="1"/>
</dbReference>
<evidence type="ECO:0000256" key="2">
    <source>
        <dbReference type="ARBA" id="ARBA00022777"/>
    </source>
</evidence>
<dbReference type="SUPFAM" id="SSF52172">
    <property type="entry name" value="CheY-like"/>
    <property type="match status" value="1"/>
</dbReference>
<keyword evidence="3" id="KW-0805">Transcription regulation</keyword>
<dbReference type="InterPro" id="IPR003018">
    <property type="entry name" value="GAF"/>
</dbReference>
<evidence type="ECO:0000256" key="1">
    <source>
        <dbReference type="ARBA" id="ARBA00022679"/>
    </source>
</evidence>
<dbReference type="InterPro" id="IPR036388">
    <property type="entry name" value="WH-like_DNA-bd_sf"/>
</dbReference>
<feature type="region of interest" description="Disordered" evidence="5">
    <location>
        <begin position="1"/>
        <end position="26"/>
    </location>
</feature>
<feature type="compositionally biased region" description="Pro residues" evidence="5">
    <location>
        <begin position="1"/>
        <end position="15"/>
    </location>
</feature>
<dbReference type="Gene3D" id="1.10.10.10">
    <property type="entry name" value="Winged helix-like DNA-binding domain superfamily/Winged helix DNA-binding domain"/>
    <property type="match status" value="1"/>
</dbReference>
<evidence type="ECO:0000313" key="7">
    <source>
        <dbReference type="EMBL" id="MEJ5945767.1"/>
    </source>
</evidence>
<comment type="caution">
    <text evidence="7">The sequence shown here is derived from an EMBL/GenBank/DDBJ whole genome shotgun (WGS) entry which is preliminary data.</text>
</comment>
<reference evidence="7 8" key="1">
    <citation type="journal article" date="2017" name="Int. J. Syst. Evol. Microbiol.">
        <title>Pseudokineococcus basanitobsidens sp. nov., isolated from volcanic rock.</title>
        <authorList>
            <person name="Lee D.W."/>
            <person name="Park M.Y."/>
            <person name="Kim J.J."/>
            <person name="Kim B.S."/>
        </authorList>
    </citation>
    <scope>NUCLEOTIDE SEQUENCE [LARGE SCALE GENOMIC DNA]</scope>
    <source>
        <strain evidence="7 8">DSM 103726</strain>
    </source>
</reference>
<keyword evidence="1" id="KW-0808">Transferase</keyword>
<dbReference type="InterPro" id="IPR012074">
    <property type="entry name" value="GAF_ANTAR"/>
</dbReference>
<dbReference type="SMART" id="SM01012">
    <property type="entry name" value="ANTAR"/>
    <property type="match status" value="1"/>
</dbReference>
<keyword evidence="8" id="KW-1185">Reference proteome</keyword>
<feature type="compositionally biased region" description="Basic and acidic residues" evidence="5">
    <location>
        <begin position="258"/>
        <end position="268"/>
    </location>
</feature>
<accession>A0ABU8RL06</accession>
<dbReference type="InterPro" id="IPR029016">
    <property type="entry name" value="GAF-like_dom_sf"/>
</dbReference>
<dbReference type="Pfam" id="PF03861">
    <property type="entry name" value="ANTAR"/>
    <property type="match status" value="1"/>
</dbReference>
<dbReference type="Proteomes" id="UP001387100">
    <property type="component" value="Unassembled WGS sequence"/>
</dbReference>
<dbReference type="InterPro" id="IPR005561">
    <property type="entry name" value="ANTAR"/>
</dbReference>
<dbReference type="SUPFAM" id="SSF55781">
    <property type="entry name" value="GAF domain-like"/>
    <property type="match status" value="1"/>
</dbReference>
<dbReference type="InterPro" id="IPR011006">
    <property type="entry name" value="CheY-like_superfamily"/>
</dbReference>
<evidence type="ECO:0000256" key="3">
    <source>
        <dbReference type="ARBA" id="ARBA00023015"/>
    </source>
</evidence>
<evidence type="ECO:0000313" key="8">
    <source>
        <dbReference type="Proteomes" id="UP001387100"/>
    </source>
</evidence>
<sequence length="274" mass="28990">MPPQEAPGGQTPPPSTLAQGPTRPGDRSRALAELARISLDQPLGEVLQQVVDLAVEMLDGVRALSVTLVDDGSTRSAAFSDPVAARLDERQYEDGFGPCTDAARSGGVVRVRDTAHEETYPGFAALARRYGVRSVTSVGMPWGERVVGALNLYVVGEDPLPEDEVELARTFAGYAAAALANAALYASTAELAEQMQRAMASRAVIEQAKGVLVAALGVDPEEAFAELSRRSQRSNTKLRDVAAELVAMAQRRSAAPRARWDGARRHGGEGAGGR</sequence>
<dbReference type="RefSeq" id="WP_339575151.1">
    <property type="nucleotide sequence ID" value="NZ_JBBIAA010000011.1"/>
</dbReference>
<proteinExistence type="predicted"/>
<organism evidence="7 8">
    <name type="scientific">Pseudokineococcus basanitobsidens</name>
    <dbReference type="NCBI Taxonomy" id="1926649"/>
    <lineage>
        <taxon>Bacteria</taxon>
        <taxon>Bacillati</taxon>
        <taxon>Actinomycetota</taxon>
        <taxon>Actinomycetes</taxon>
        <taxon>Kineosporiales</taxon>
        <taxon>Kineosporiaceae</taxon>
        <taxon>Pseudokineococcus</taxon>
    </lineage>
</organism>
<evidence type="ECO:0000256" key="4">
    <source>
        <dbReference type="ARBA" id="ARBA00023163"/>
    </source>
</evidence>
<protein>
    <submittedName>
        <fullName evidence="7">GAF and ANTAR domain-containing protein</fullName>
    </submittedName>
</protein>
<dbReference type="Pfam" id="PF13185">
    <property type="entry name" value="GAF_2"/>
    <property type="match status" value="1"/>
</dbReference>
<feature type="region of interest" description="Disordered" evidence="5">
    <location>
        <begin position="250"/>
        <end position="274"/>
    </location>
</feature>
<name>A0ABU8RL06_9ACTN</name>
<gene>
    <name evidence="7" type="ORF">WDZ17_10740</name>
</gene>
<feature type="domain" description="ANTAR" evidence="6">
    <location>
        <begin position="185"/>
        <end position="246"/>
    </location>
</feature>